<evidence type="ECO:0000313" key="2">
    <source>
        <dbReference type="EMBL" id="PWY63250.1"/>
    </source>
</evidence>
<accession>A0A317UT36</accession>
<dbReference type="Proteomes" id="UP000246171">
    <property type="component" value="Unassembled WGS sequence"/>
</dbReference>
<comment type="caution">
    <text evidence="2">The sequence shown here is derived from an EMBL/GenBank/DDBJ whole genome shotgun (WGS) entry which is preliminary data.</text>
</comment>
<gene>
    <name evidence="2" type="ORF">BO83DRAFT_163953</name>
</gene>
<evidence type="ECO:0000256" key="1">
    <source>
        <dbReference type="SAM" id="MobiDB-lite"/>
    </source>
</evidence>
<name>A0A317UT36_ASPEC</name>
<dbReference type="AlphaFoldDB" id="A0A317UT36"/>
<dbReference type="EMBL" id="MSFU01000038">
    <property type="protein sequence ID" value="PWY63250.1"/>
    <property type="molecule type" value="Genomic_DNA"/>
</dbReference>
<sequence>MAALYPLENRGRERASRWVEKKAVEQKQTMKTQINGDRIEHPVQNNARRISYKRHSASSNRYTGDYFKKKPSRAPPG</sequence>
<reference evidence="2" key="1">
    <citation type="submission" date="2016-12" db="EMBL/GenBank/DDBJ databases">
        <title>The genomes of Aspergillus section Nigri reveals drivers in fungal speciation.</title>
        <authorList>
            <consortium name="DOE Joint Genome Institute"/>
            <person name="Vesth T.C."/>
            <person name="Nybo J."/>
            <person name="Theobald S."/>
            <person name="Brandl J."/>
            <person name="Frisvad J.C."/>
            <person name="Nielsen K.F."/>
            <person name="Lyhne E.K."/>
            <person name="Kogle M.E."/>
            <person name="Kuo A."/>
            <person name="Riley R."/>
            <person name="Clum A."/>
            <person name="Nolan M."/>
            <person name="Lipzen A."/>
            <person name="Salamov A."/>
            <person name="Henrissat B."/>
            <person name="Wiebenga A."/>
            <person name="De vries R.P."/>
            <person name="Grigoriev I.V."/>
            <person name="Mortensen U.H."/>
            <person name="Andersen M.R."/>
            <person name="Baker S.E."/>
        </authorList>
    </citation>
    <scope>NUCLEOTIDE SEQUENCE</scope>
    <source>
        <strain evidence="2">CBS 122712</strain>
    </source>
</reference>
<evidence type="ECO:0000313" key="3">
    <source>
        <dbReference type="Proteomes" id="UP000246171"/>
    </source>
</evidence>
<feature type="region of interest" description="Disordered" evidence="1">
    <location>
        <begin position="44"/>
        <end position="77"/>
    </location>
</feature>
<feature type="compositionally biased region" description="Basic and acidic residues" evidence="1">
    <location>
        <begin position="9"/>
        <end position="25"/>
    </location>
</feature>
<keyword evidence="3" id="KW-1185">Reference proteome</keyword>
<protein>
    <submittedName>
        <fullName evidence="2">Uncharacterized protein</fullName>
    </submittedName>
</protein>
<organism evidence="2 3">
    <name type="scientific">Aspergillus eucalypticola (strain CBS 122712 / IBT 29274)</name>
    <dbReference type="NCBI Taxonomy" id="1448314"/>
    <lineage>
        <taxon>Eukaryota</taxon>
        <taxon>Fungi</taxon>
        <taxon>Dikarya</taxon>
        <taxon>Ascomycota</taxon>
        <taxon>Pezizomycotina</taxon>
        <taxon>Eurotiomycetes</taxon>
        <taxon>Eurotiomycetidae</taxon>
        <taxon>Eurotiales</taxon>
        <taxon>Aspergillaceae</taxon>
        <taxon>Aspergillus</taxon>
        <taxon>Aspergillus subgen. Circumdati</taxon>
    </lineage>
</organism>
<dbReference type="VEuPathDB" id="FungiDB:BO83DRAFT_163953"/>
<proteinExistence type="predicted"/>
<dbReference type="GeneID" id="37048303"/>
<dbReference type="RefSeq" id="XP_025382981.1">
    <property type="nucleotide sequence ID" value="XM_025526341.1"/>
</dbReference>
<feature type="region of interest" description="Disordered" evidence="1">
    <location>
        <begin position="1"/>
        <end position="28"/>
    </location>
</feature>